<comment type="caution">
    <text evidence="3">The sequence shown here is derived from an EMBL/GenBank/DDBJ whole genome shotgun (WGS) entry which is preliminary data.</text>
</comment>
<dbReference type="InterPro" id="IPR002885">
    <property type="entry name" value="PPR_rpt"/>
</dbReference>
<feature type="repeat" description="PPR" evidence="2">
    <location>
        <begin position="690"/>
        <end position="724"/>
    </location>
</feature>
<keyword evidence="4" id="KW-1185">Reference proteome</keyword>
<dbReference type="Proteomes" id="UP000634136">
    <property type="component" value="Unassembled WGS sequence"/>
</dbReference>
<evidence type="ECO:0000256" key="1">
    <source>
        <dbReference type="ARBA" id="ARBA00022737"/>
    </source>
</evidence>
<evidence type="ECO:0000313" key="4">
    <source>
        <dbReference type="Proteomes" id="UP000634136"/>
    </source>
</evidence>
<dbReference type="PANTHER" id="PTHR47859:SF1">
    <property type="entry name" value="PENTATRICOPEPTIDE REPEAT-CONTAINING PROTEIN"/>
    <property type="match status" value="1"/>
</dbReference>
<proteinExistence type="predicted"/>
<dbReference type="OrthoDB" id="119302at2759"/>
<protein>
    <submittedName>
        <fullName evidence="3">Pentatricopeptide repeat-containing protein</fullName>
    </submittedName>
</protein>
<sequence length="970" mass="109213">MLLLTFDSGPSVLMCMFTSSNMSSQMKKEGTMSRRKRTLTRDLMGRTNSDFEGDRATSLQGMHVLRARAALPLRSTAEALCKSKWHQHGGERLHILRMLTTTRGADFMESGAGLTTSHMQKQIVDALRLGERRKASNLLLDFSYRRQSLTADDFVDIINYCARTPDPLFVMEIWKLLEASNISLNNMCLFLIMQALCKGGYLEEAFNMMNFVRESQHLYPVLSLYNSFLRACADMQNITHASKCLDLMEKQMVGRNEDTYTELLKLAVLQNNLSVVHQIWEEYIKQYSMSIIALRKFIWSFTRLGDLTSAFNALQQMVSFANSGHIFIDSKVDGKLYSTRLDIPVPSNRRPSSTILDMKENQQVNSSTCPPSVYLLDATSASLEQQIIFMGYEEAKSAEMSRLNGQKHTTPFFKVLRSSFSDVIHACAQGQNYGIAEQLFLQMQNLGLQPSSHTYDGFVRAVVSERGFSDGLEVVSSDSLLVALLASGKLKVMRQKNLKPYNSTLATLSICCSEAQELDIAEALLNQISEYPHPHPYNALLASCDKMNQPERAVRVLAKMKQMNMLPDIRTYELLFSLFTNVNAPYEEGNMISQVDAAKRISAIESDMAKNGIPHSSLSMKSLLKALGEEGMITKMIQYLHVAENLFIHREPSLGTAMYNLVLHSLVEAKESHRAIEIFKKMKFCGFKSDAATYNIMIDCCSILRCFKSASLLVSIMIREGFYPDTPTYTALIKILLGNENFNEALNLLNRVRLDGKQLDVLLFNTILQKACDKRRIDVIEFIVECMHQEKVQPDPSTCSYVFSAYVNSGFLNTAIEALQVLSLRMMGVDGDMYEEKKEFVDEFILAEDSGAESRILAFFKESEENLAIALLNLRWCAMAGFPMCCGWFFKGSREHRIVSLQVLSNRQLAAYKFLTSCGGSVLGSTNEGISYFMSPVANIVPVALRAFQCYDQNLTIDGIKSCMITRLGI</sequence>
<accession>A0A834WE78</accession>
<dbReference type="Gene3D" id="1.25.40.10">
    <property type="entry name" value="Tetratricopeptide repeat domain"/>
    <property type="match status" value="3"/>
</dbReference>
<feature type="repeat" description="PPR" evidence="2">
    <location>
        <begin position="533"/>
        <end position="567"/>
    </location>
</feature>
<name>A0A834WE78_9FABA</name>
<dbReference type="Pfam" id="PF13812">
    <property type="entry name" value="PPR_3"/>
    <property type="match status" value="2"/>
</dbReference>
<dbReference type="Pfam" id="PF13041">
    <property type="entry name" value="PPR_2"/>
    <property type="match status" value="1"/>
</dbReference>
<reference evidence="3" key="1">
    <citation type="submission" date="2020-09" db="EMBL/GenBank/DDBJ databases">
        <title>Genome-Enabled Discovery of Anthraquinone Biosynthesis in Senna tora.</title>
        <authorList>
            <person name="Kang S.-H."/>
            <person name="Pandey R.P."/>
            <person name="Lee C.-M."/>
            <person name="Sim J.-S."/>
            <person name="Jeong J.-T."/>
            <person name="Choi B.-S."/>
            <person name="Jung M."/>
            <person name="Ginzburg D."/>
            <person name="Zhao K."/>
            <person name="Won S.Y."/>
            <person name="Oh T.-J."/>
            <person name="Yu Y."/>
            <person name="Kim N.-H."/>
            <person name="Lee O.R."/>
            <person name="Lee T.-H."/>
            <person name="Bashyal P."/>
            <person name="Kim T.-S."/>
            <person name="Lee W.-H."/>
            <person name="Kawkins C."/>
            <person name="Kim C.-K."/>
            <person name="Kim J.S."/>
            <person name="Ahn B.O."/>
            <person name="Rhee S.Y."/>
            <person name="Sohng J.K."/>
        </authorList>
    </citation>
    <scope>NUCLEOTIDE SEQUENCE</scope>
    <source>
        <tissue evidence="3">Leaf</tissue>
    </source>
</reference>
<dbReference type="EMBL" id="JAAIUW010000009">
    <property type="protein sequence ID" value="KAF7817683.1"/>
    <property type="molecule type" value="Genomic_DNA"/>
</dbReference>
<evidence type="ECO:0000256" key="2">
    <source>
        <dbReference type="PROSITE-ProRule" id="PRU00708"/>
    </source>
</evidence>
<dbReference type="AlphaFoldDB" id="A0A834WE78"/>
<organism evidence="3 4">
    <name type="scientific">Senna tora</name>
    <dbReference type="NCBI Taxonomy" id="362788"/>
    <lineage>
        <taxon>Eukaryota</taxon>
        <taxon>Viridiplantae</taxon>
        <taxon>Streptophyta</taxon>
        <taxon>Embryophyta</taxon>
        <taxon>Tracheophyta</taxon>
        <taxon>Spermatophyta</taxon>
        <taxon>Magnoliopsida</taxon>
        <taxon>eudicotyledons</taxon>
        <taxon>Gunneridae</taxon>
        <taxon>Pentapetalae</taxon>
        <taxon>rosids</taxon>
        <taxon>fabids</taxon>
        <taxon>Fabales</taxon>
        <taxon>Fabaceae</taxon>
        <taxon>Caesalpinioideae</taxon>
        <taxon>Cassia clade</taxon>
        <taxon>Senna</taxon>
    </lineage>
</organism>
<dbReference type="PROSITE" id="PS51375">
    <property type="entry name" value="PPR"/>
    <property type="match status" value="3"/>
</dbReference>
<dbReference type="InterPro" id="IPR011990">
    <property type="entry name" value="TPR-like_helical_dom_sf"/>
</dbReference>
<dbReference type="Pfam" id="PF01535">
    <property type="entry name" value="PPR"/>
    <property type="match status" value="1"/>
</dbReference>
<evidence type="ECO:0000313" key="3">
    <source>
        <dbReference type="EMBL" id="KAF7817683.1"/>
    </source>
</evidence>
<dbReference type="PANTHER" id="PTHR47859">
    <property type="entry name" value="PENTATRICOPEPTIDE REPEAT-CONTAINING PROTEIN"/>
    <property type="match status" value="1"/>
</dbReference>
<dbReference type="NCBIfam" id="TIGR00756">
    <property type="entry name" value="PPR"/>
    <property type="match status" value="2"/>
</dbReference>
<feature type="repeat" description="PPR" evidence="2">
    <location>
        <begin position="655"/>
        <end position="689"/>
    </location>
</feature>
<gene>
    <name evidence="3" type="ORF">G2W53_031652</name>
</gene>
<keyword evidence="1" id="KW-0677">Repeat</keyword>